<reference evidence="2" key="1">
    <citation type="submission" date="2023-07" db="EMBL/GenBank/DDBJ databases">
        <authorList>
            <person name="Kim M.K."/>
        </authorList>
    </citation>
    <scope>NUCLEOTIDE SEQUENCE</scope>
    <source>
        <strain evidence="2">ASUV-10-1</strain>
    </source>
</reference>
<dbReference type="Pfam" id="PF13585">
    <property type="entry name" value="CHU_C"/>
    <property type="match status" value="1"/>
</dbReference>
<dbReference type="InterPro" id="IPR022409">
    <property type="entry name" value="PKD/Chitinase_dom"/>
</dbReference>
<dbReference type="Proteomes" id="UP001176429">
    <property type="component" value="Unassembled WGS sequence"/>
</dbReference>
<dbReference type="CDD" id="cd00146">
    <property type="entry name" value="PKD"/>
    <property type="match status" value="1"/>
</dbReference>
<feature type="domain" description="PKD" evidence="1">
    <location>
        <begin position="294"/>
        <end position="377"/>
    </location>
</feature>
<dbReference type="Pfam" id="PF18911">
    <property type="entry name" value="PKD_4"/>
    <property type="match status" value="1"/>
</dbReference>
<dbReference type="SUPFAM" id="SSF49299">
    <property type="entry name" value="PKD domain"/>
    <property type="match status" value="1"/>
</dbReference>
<comment type="caution">
    <text evidence="2">The sequence shown here is derived from an EMBL/GenBank/DDBJ whole genome shotgun (WGS) entry which is preliminary data.</text>
</comment>
<proteinExistence type="predicted"/>
<protein>
    <submittedName>
        <fullName evidence="2">Gliding motility-associated C-terminal domain-containing protein</fullName>
    </submittedName>
</protein>
<dbReference type="InterPro" id="IPR035986">
    <property type="entry name" value="PKD_dom_sf"/>
</dbReference>
<dbReference type="Gene3D" id="2.60.40.10">
    <property type="entry name" value="Immunoglobulins"/>
    <property type="match status" value="1"/>
</dbReference>
<organism evidence="2 3">
    <name type="scientific">Hymenobacter aranciens</name>
    <dbReference type="NCBI Taxonomy" id="3063996"/>
    <lineage>
        <taxon>Bacteria</taxon>
        <taxon>Pseudomonadati</taxon>
        <taxon>Bacteroidota</taxon>
        <taxon>Cytophagia</taxon>
        <taxon>Cytophagales</taxon>
        <taxon>Hymenobacteraceae</taxon>
        <taxon>Hymenobacter</taxon>
    </lineage>
</organism>
<evidence type="ECO:0000313" key="2">
    <source>
        <dbReference type="EMBL" id="MDO7876447.1"/>
    </source>
</evidence>
<dbReference type="EMBL" id="JAUQSY010000011">
    <property type="protein sequence ID" value="MDO7876447.1"/>
    <property type="molecule type" value="Genomic_DNA"/>
</dbReference>
<dbReference type="InterPro" id="IPR013783">
    <property type="entry name" value="Ig-like_fold"/>
</dbReference>
<sequence length="609" mass="64534">MPNGILAHSHVSATQSALLLPSPGSSSQQYLFTVDAVDNNLVGGLRYSIVDMTLRGGLGDIGAVKEVAVPAPNNVKLTEKLTAVRHTNGRDYWIVVHAYGSNAFFSYLLTASGLTMTPVVSNLGTVHVGGGGSFGNGNAVGYLRASPDGRRLASAIREVGLDVFDFNPSTGQISNFQPVNISAPYYYGLEFSPDGSKLYVTDLTGNSIRQVNLLASPLSAQYVGSPGNYTGAIVRGPDNVLYVAVEQSTFLAAITNPNGTAVTCGLVASGASLGTRRARQGLPNFPNRYAKPLLPTLALSIPANACVGSVVPVSSTLSNAPAGATYAWDFGDPSSGVFNTATTPTAAHVYQTFGIYTITLTVITTAGVLTRQYTITVGTIPVVNLGPPQRTICAGESVTLSSPSTPAGMAYHWSDGSTSPALEVRQAGLYVLRVTTPLGCSGYDSVEVQVQPRPTVRLRADTTLCQQALPLLLQANAQPAGSTYRWQDGSTAATFAVRISGTYRLEVRNAQGCTARDSVAVTVDACVPMRIPNIITPNGDGANQTFVLQGLVAPEWSIRIYNRWGREVYQHAQYDNSWAAEGLADGVYYYLLTNPQTGQRYKGWVEVLR</sequence>
<evidence type="ECO:0000313" key="3">
    <source>
        <dbReference type="Proteomes" id="UP001176429"/>
    </source>
</evidence>
<evidence type="ECO:0000259" key="1">
    <source>
        <dbReference type="PROSITE" id="PS50093"/>
    </source>
</evidence>
<name>A0ABT9BHG2_9BACT</name>
<dbReference type="SUPFAM" id="SSF63829">
    <property type="entry name" value="Calcium-dependent phosphotriesterase"/>
    <property type="match status" value="1"/>
</dbReference>
<dbReference type="RefSeq" id="WP_305007813.1">
    <property type="nucleotide sequence ID" value="NZ_JAUQSY010000011.1"/>
</dbReference>
<dbReference type="InterPro" id="IPR000601">
    <property type="entry name" value="PKD_dom"/>
</dbReference>
<keyword evidence="3" id="KW-1185">Reference proteome</keyword>
<dbReference type="InterPro" id="IPR015943">
    <property type="entry name" value="WD40/YVTN_repeat-like_dom_sf"/>
</dbReference>
<dbReference type="Gene3D" id="2.130.10.10">
    <property type="entry name" value="YVTN repeat-like/Quinoprotein amine dehydrogenase"/>
    <property type="match status" value="1"/>
</dbReference>
<dbReference type="SMART" id="SM00089">
    <property type="entry name" value="PKD"/>
    <property type="match status" value="3"/>
</dbReference>
<gene>
    <name evidence="2" type="ORF">Q5H93_17010</name>
</gene>
<dbReference type="PROSITE" id="PS50093">
    <property type="entry name" value="PKD"/>
    <property type="match status" value="1"/>
</dbReference>
<accession>A0ABT9BHG2</accession>